<dbReference type="Gene3D" id="3.40.50.300">
    <property type="entry name" value="P-loop containing nucleotide triphosphate hydrolases"/>
    <property type="match status" value="1"/>
</dbReference>
<dbReference type="InterPro" id="IPR001806">
    <property type="entry name" value="Small_GTPase"/>
</dbReference>
<keyword evidence="1" id="KW-0547">Nucleotide-binding</keyword>
<dbReference type="Pfam" id="PF00071">
    <property type="entry name" value="Ras"/>
    <property type="match status" value="1"/>
</dbReference>
<dbReference type="EMBL" id="JH880645">
    <property type="protein sequence ID" value="ELR59992.1"/>
    <property type="molecule type" value="Genomic_DNA"/>
</dbReference>
<dbReference type="PANTHER" id="PTHR24070">
    <property type="entry name" value="RAS, DI-RAS, AND RHEB FAMILY MEMBERS OF SMALL GTPASE SUPERFAMILY"/>
    <property type="match status" value="1"/>
</dbReference>
<protein>
    <submittedName>
        <fullName evidence="3">Uncharacterized protein</fullName>
    </submittedName>
</protein>
<keyword evidence="2" id="KW-0342">GTP-binding</keyword>
<dbReference type="InterPro" id="IPR020849">
    <property type="entry name" value="Small_GTPase_Ras-type"/>
</dbReference>
<dbReference type="Proteomes" id="UP000011080">
    <property type="component" value="Unassembled WGS sequence"/>
</dbReference>
<sequence length="158" mass="17078">MRKSALTIQLIKNHPVEDNSTMELLDTAGQESQRHGDQYMSTSEGFPLGVCINNTESFKGIHQPWEQIKWVKDSDGIPVVLVGTSVTWSWYRRVSAGQNLTQNCSVPCSDVLAQMHQVEAPLPAPHPARALCHPHCLGAALTAPSPSIQGSCSTSGSS</sequence>
<dbReference type="GO" id="GO:0007165">
    <property type="term" value="P:signal transduction"/>
    <property type="evidence" value="ECO:0007669"/>
    <property type="project" value="InterPro"/>
</dbReference>
<gene>
    <name evidence="3" type="ORF">M91_04913</name>
</gene>
<dbReference type="SMART" id="SM00173">
    <property type="entry name" value="RAS"/>
    <property type="match status" value="1"/>
</dbReference>
<dbReference type="SUPFAM" id="SSF52540">
    <property type="entry name" value="P-loop containing nucleoside triphosphate hydrolases"/>
    <property type="match status" value="1"/>
</dbReference>
<dbReference type="GO" id="GO:0003924">
    <property type="term" value="F:GTPase activity"/>
    <property type="evidence" value="ECO:0007669"/>
    <property type="project" value="InterPro"/>
</dbReference>
<accession>L8IXT3</accession>
<evidence type="ECO:0000313" key="3">
    <source>
        <dbReference type="EMBL" id="ELR59992.1"/>
    </source>
</evidence>
<organism evidence="3 4">
    <name type="scientific">Bos mutus</name>
    <name type="common">wild yak</name>
    <dbReference type="NCBI Taxonomy" id="72004"/>
    <lineage>
        <taxon>Eukaryota</taxon>
        <taxon>Metazoa</taxon>
        <taxon>Chordata</taxon>
        <taxon>Craniata</taxon>
        <taxon>Vertebrata</taxon>
        <taxon>Euteleostomi</taxon>
        <taxon>Mammalia</taxon>
        <taxon>Eutheria</taxon>
        <taxon>Laurasiatheria</taxon>
        <taxon>Artiodactyla</taxon>
        <taxon>Ruminantia</taxon>
        <taxon>Pecora</taxon>
        <taxon>Bovidae</taxon>
        <taxon>Bovinae</taxon>
        <taxon>Bos</taxon>
    </lineage>
</organism>
<evidence type="ECO:0000256" key="2">
    <source>
        <dbReference type="ARBA" id="ARBA00023134"/>
    </source>
</evidence>
<proteinExistence type="predicted"/>
<name>L8IXT3_9CETA</name>
<dbReference type="PROSITE" id="PS51421">
    <property type="entry name" value="RAS"/>
    <property type="match status" value="1"/>
</dbReference>
<dbReference type="GO" id="GO:0005525">
    <property type="term" value="F:GTP binding"/>
    <property type="evidence" value="ECO:0007669"/>
    <property type="project" value="UniProtKB-KW"/>
</dbReference>
<dbReference type="InterPro" id="IPR027417">
    <property type="entry name" value="P-loop_NTPase"/>
</dbReference>
<evidence type="ECO:0000256" key="1">
    <source>
        <dbReference type="ARBA" id="ARBA00022741"/>
    </source>
</evidence>
<dbReference type="GO" id="GO:0016020">
    <property type="term" value="C:membrane"/>
    <property type="evidence" value="ECO:0007669"/>
    <property type="project" value="InterPro"/>
</dbReference>
<dbReference type="AlphaFoldDB" id="L8IXT3"/>
<reference evidence="3 4" key="1">
    <citation type="journal article" date="2012" name="Nat. Genet.">
        <title>The yak genome and adaptation to life at high altitude.</title>
        <authorList>
            <person name="Qiu Q."/>
            <person name="Zhang G."/>
            <person name="Ma T."/>
            <person name="Qian W."/>
            <person name="Wang J."/>
            <person name="Ye Z."/>
            <person name="Cao C."/>
            <person name="Hu Q."/>
            <person name="Kim J."/>
            <person name="Larkin D.M."/>
            <person name="Auvil L."/>
            <person name="Capitanu B."/>
            <person name="Ma J."/>
            <person name="Lewin H.A."/>
            <person name="Qian X."/>
            <person name="Lang Y."/>
            <person name="Zhou R."/>
            <person name="Wang L."/>
            <person name="Wang K."/>
            <person name="Xia J."/>
            <person name="Liao S."/>
            <person name="Pan S."/>
            <person name="Lu X."/>
            <person name="Hou H."/>
            <person name="Wang Y."/>
            <person name="Zang X."/>
            <person name="Yin Y."/>
            <person name="Ma H."/>
            <person name="Zhang J."/>
            <person name="Wang Z."/>
            <person name="Zhang Y."/>
            <person name="Zhang D."/>
            <person name="Yonezawa T."/>
            <person name="Hasegawa M."/>
            <person name="Zhong Y."/>
            <person name="Liu W."/>
            <person name="Zhang Y."/>
            <person name="Huang Z."/>
            <person name="Zhang S."/>
            <person name="Long R."/>
            <person name="Yang H."/>
            <person name="Wang J."/>
            <person name="Lenstra J.A."/>
            <person name="Cooper D.N."/>
            <person name="Wu Y."/>
            <person name="Wang J."/>
            <person name="Shi P."/>
            <person name="Wang J."/>
            <person name="Liu J."/>
        </authorList>
    </citation>
    <scope>NUCLEOTIDE SEQUENCE [LARGE SCALE GENOMIC DNA]</scope>
    <source>
        <strain evidence="4">yakQH1</strain>
    </source>
</reference>
<evidence type="ECO:0000313" key="4">
    <source>
        <dbReference type="Proteomes" id="UP000011080"/>
    </source>
</evidence>